<dbReference type="OrthoDB" id="694714at2759"/>
<feature type="compositionally biased region" description="Basic and acidic residues" evidence="1">
    <location>
        <begin position="113"/>
        <end position="131"/>
    </location>
</feature>
<accession>A0A368SLF9</accession>
<feature type="region of interest" description="Disordered" evidence="1">
    <location>
        <begin position="281"/>
        <end position="326"/>
    </location>
</feature>
<dbReference type="EMBL" id="CM003536">
    <property type="protein sequence ID" value="RCV43262.1"/>
    <property type="molecule type" value="Genomic_DNA"/>
</dbReference>
<reference evidence="2" key="1">
    <citation type="journal article" date="2012" name="Nat. Biotechnol.">
        <title>Reference genome sequence of the model plant Setaria.</title>
        <authorList>
            <person name="Bennetzen J.L."/>
            <person name="Schmutz J."/>
            <person name="Wang H."/>
            <person name="Percifield R."/>
            <person name="Hawkins J."/>
            <person name="Pontaroli A.C."/>
            <person name="Estep M."/>
            <person name="Feng L."/>
            <person name="Vaughn J.N."/>
            <person name="Grimwood J."/>
            <person name="Jenkins J."/>
            <person name="Barry K."/>
            <person name="Lindquist E."/>
            <person name="Hellsten U."/>
            <person name="Deshpande S."/>
            <person name="Wang X."/>
            <person name="Wu X."/>
            <person name="Mitros T."/>
            <person name="Triplett J."/>
            <person name="Yang X."/>
            <person name="Ye C.Y."/>
            <person name="Mauro-Herrera M."/>
            <person name="Wang L."/>
            <person name="Li P."/>
            <person name="Sharma M."/>
            <person name="Sharma R."/>
            <person name="Ronald P.C."/>
            <person name="Panaud O."/>
            <person name="Kellogg E.A."/>
            <person name="Brutnell T.P."/>
            <person name="Doust A.N."/>
            <person name="Tuskan G.A."/>
            <person name="Rokhsar D."/>
            <person name="Devos K.M."/>
        </authorList>
    </citation>
    <scope>NUCLEOTIDE SEQUENCE [LARGE SCALE GENOMIC DNA]</scope>
    <source>
        <strain evidence="2">Yugu1</strain>
    </source>
</reference>
<feature type="compositionally biased region" description="Polar residues" evidence="1">
    <location>
        <begin position="232"/>
        <end position="243"/>
    </location>
</feature>
<feature type="compositionally biased region" description="Acidic residues" evidence="1">
    <location>
        <begin position="100"/>
        <end position="112"/>
    </location>
</feature>
<gene>
    <name evidence="2" type="ORF">SETIT_9G280800v2</name>
</gene>
<protein>
    <recommendedName>
        <fullName evidence="3">DUF4283 domain-containing protein</fullName>
    </recommendedName>
</protein>
<name>A0A368SLF9_SETIT</name>
<sequence>MLFEEWNNEIKPKQKLQKVWVHVYGIPYEIRSFLPLWAVGSILGATQKVHMRSMKKTGVIRLMVAVLDANCIPDGADIVEDDCLYEIFFKVDHVVADNSGEPDEFNEDDDVERENQNNQKDHEMEDAEKAHNNGSDASGLEAPPSNLQPDQAPKSGAPNAFEKQVVEQTLDLAVDIDELSAKVLAESDEDNVSLSAMMDSVHDLQPIHDKEQYIGGISPVAMQLEKTKMSETATKESGANSEKQVLGSVESAGGGTTASTHSMLHGYVQYKTAVSDMICAPTDDDGNRKPPAHNNDARHSLGGGAQLNQEDGAQEGSRRSAIQLTQ</sequence>
<evidence type="ECO:0000313" key="2">
    <source>
        <dbReference type="EMBL" id="RCV43262.1"/>
    </source>
</evidence>
<dbReference type="PANTHER" id="PTHR33170">
    <property type="entry name" value="DUF4283 DOMAIN-CONTAINING PROTEIN-RELATED"/>
    <property type="match status" value="1"/>
</dbReference>
<evidence type="ECO:0000256" key="1">
    <source>
        <dbReference type="SAM" id="MobiDB-lite"/>
    </source>
</evidence>
<reference evidence="2" key="2">
    <citation type="submission" date="2015-07" db="EMBL/GenBank/DDBJ databases">
        <authorList>
            <person name="Noorani M."/>
        </authorList>
    </citation>
    <scope>NUCLEOTIDE SEQUENCE</scope>
    <source>
        <strain evidence="2">Yugu1</strain>
    </source>
</reference>
<proteinExistence type="predicted"/>
<feature type="region of interest" description="Disordered" evidence="1">
    <location>
        <begin position="232"/>
        <end position="257"/>
    </location>
</feature>
<organism evidence="2">
    <name type="scientific">Setaria italica</name>
    <name type="common">Foxtail millet</name>
    <name type="synonym">Panicum italicum</name>
    <dbReference type="NCBI Taxonomy" id="4555"/>
    <lineage>
        <taxon>Eukaryota</taxon>
        <taxon>Viridiplantae</taxon>
        <taxon>Streptophyta</taxon>
        <taxon>Embryophyta</taxon>
        <taxon>Tracheophyta</taxon>
        <taxon>Spermatophyta</taxon>
        <taxon>Magnoliopsida</taxon>
        <taxon>Liliopsida</taxon>
        <taxon>Poales</taxon>
        <taxon>Poaceae</taxon>
        <taxon>PACMAD clade</taxon>
        <taxon>Panicoideae</taxon>
        <taxon>Panicodae</taxon>
        <taxon>Paniceae</taxon>
        <taxon>Cenchrinae</taxon>
        <taxon>Setaria</taxon>
    </lineage>
</organism>
<evidence type="ECO:0008006" key="3">
    <source>
        <dbReference type="Google" id="ProtNLM"/>
    </source>
</evidence>
<feature type="region of interest" description="Disordered" evidence="1">
    <location>
        <begin position="99"/>
        <end position="157"/>
    </location>
</feature>
<dbReference type="AlphaFoldDB" id="A0A368SLF9"/>
<dbReference type="PANTHER" id="PTHR33170:SF50">
    <property type="entry name" value="DUF4283 DOMAIN-CONTAINING PROTEIN"/>
    <property type="match status" value="1"/>
</dbReference>